<accession>A0A3N2BG01</accession>
<keyword evidence="3" id="KW-0902">Two-component regulatory system</keyword>
<dbReference type="GO" id="GO:0000160">
    <property type="term" value="P:phosphorelay signal transduction system"/>
    <property type="evidence" value="ECO:0007669"/>
    <property type="project" value="UniProtKB-KW"/>
</dbReference>
<keyword evidence="4" id="KW-0472">Membrane</keyword>
<dbReference type="RefSeq" id="WP_123304498.1">
    <property type="nucleotide sequence ID" value="NZ_RKHK01000001.1"/>
</dbReference>
<dbReference type="OrthoDB" id="4881511at2"/>
<feature type="transmembrane region" description="Helical" evidence="4">
    <location>
        <begin position="20"/>
        <end position="39"/>
    </location>
</feature>
<proteinExistence type="predicted"/>
<dbReference type="GO" id="GO:0016301">
    <property type="term" value="F:kinase activity"/>
    <property type="evidence" value="ECO:0007669"/>
    <property type="project" value="UniProtKB-KW"/>
</dbReference>
<evidence type="ECO:0000256" key="1">
    <source>
        <dbReference type="ARBA" id="ARBA00022679"/>
    </source>
</evidence>
<feature type="domain" description="Histidine kinase/HSP90-like ATPase" evidence="5">
    <location>
        <begin position="309"/>
        <end position="393"/>
    </location>
</feature>
<organism evidence="6 7">
    <name type="scientific">Bogoriella caseilytica</name>
    <dbReference type="NCBI Taxonomy" id="56055"/>
    <lineage>
        <taxon>Bacteria</taxon>
        <taxon>Bacillati</taxon>
        <taxon>Actinomycetota</taxon>
        <taxon>Actinomycetes</taxon>
        <taxon>Micrococcales</taxon>
        <taxon>Bogoriellaceae</taxon>
        <taxon>Bogoriella</taxon>
    </lineage>
</organism>
<protein>
    <submittedName>
        <fullName evidence="6">Signal transduction histidine kinase</fullName>
    </submittedName>
</protein>
<dbReference type="Proteomes" id="UP000280668">
    <property type="component" value="Unassembled WGS sequence"/>
</dbReference>
<keyword evidence="4" id="KW-0812">Transmembrane</keyword>
<feature type="transmembrane region" description="Helical" evidence="4">
    <location>
        <begin position="51"/>
        <end position="71"/>
    </location>
</feature>
<dbReference type="InterPro" id="IPR050482">
    <property type="entry name" value="Sensor_HK_TwoCompSys"/>
</dbReference>
<feature type="transmembrane region" description="Helical" evidence="4">
    <location>
        <begin position="532"/>
        <end position="552"/>
    </location>
</feature>
<dbReference type="CDD" id="cd16917">
    <property type="entry name" value="HATPase_UhpB-NarQ-NarX-like"/>
    <property type="match status" value="1"/>
</dbReference>
<reference evidence="6 7" key="1">
    <citation type="submission" date="2018-11" db="EMBL/GenBank/DDBJ databases">
        <title>Sequencing the genomes of 1000 actinobacteria strains.</title>
        <authorList>
            <person name="Klenk H.-P."/>
        </authorList>
    </citation>
    <scope>NUCLEOTIDE SEQUENCE [LARGE SCALE GENOMIC DNA]</scope>
    <source>
        <strain evidence="6 7">DSM 11294</strain>
    </source>
</reference>
<evidence type="ECO:0000313" key="7">
    <source>
        <dbReference type="Proteomes" id="UP000280668"/>
    </source>
</evidence>
<comment type="caution">
    <text evidence="6">The sequence shown here is derived from an EMBL/GenBank/DDBJ whole genome shotgun (WGS) entry which is preliminary data.</text>
</comment>
<dbReference type="SUPFAM" id="SSF55874">
    <property type="entry name" value="ATPase domain of HSP90 chaperone/DNA topoisomerase II/histidine kinase"/>
    <property type="match status" value="1"/>
</dbReference>
<evidence type="ECO:0000259" key="5">
    <source>
        <dbReference type="Pfam" id="PF02518"/>
    </source>
</evidence>
<sequence>MSESAVFETRTAESRTRRVLGVALGVAALFYAINGYGTATAQLALMPPVAVVLYLVVSIAPIAVGLASVWAPDWGIRALGSVHCLVYAVSLVSFVPLLGTSSLPLSTTPWTYEVTVVATAASALCWPARAAWSYAVLISAAAGVVRYATLPGEDLTRGFQDGAIILAVAAIFVALPQLALRAGQELDAAGARAREEATNDARVRAVQSERIRLDALMHDHVLALLLAAGRSGDQPAERAELQARAQRVVELLPAPDSATLDSHMTATDFLQRLHESTPTAFEWREAVLPEQDLASVRLPQSAAHALLGAAAEAVTNSVRHAGPAQRSIEVHITAPTRVDVVVADDGRGFSRDAVPAERLGVQLSMEARVNSVGGSADLQSRPGEGTTVRLAWPALHETGRMRTRAVAKDPSEVSTPTDISSALRLGAWPAWLLMAAFTVANALNTLSTLSEVYWPPYAILTLLAVTTGAFLLCQPAPDPYVRLPSILVVLLVIGVSFAAWNVPPGHLGTPTSWFLLSSAILLFFLAVRGRIVLAWFGFAVHMVIVTWAALAAGFTPTAALSFTIPHAVPILAASVFVPLLRSTLAQVRQLQEEARTHAAAQEGARAGLAEQERRMRRLWDISEEALTHLASPAPLTPADRHDFLLTEAAVRDWLRGGPLATPEVLAAARTARERGVRISLLDDSHGSASPQILARVTGEAVAALAEANSGDAVIRLLPAGRSLAATVHTGARTLIIPAIDTSISADVGDSTA</sequence>
<feature type="transmembrane region" description="Helical" evidence="4">
    <location>
        <begin position="506"/>
        <end position="525"/>
    </location>
</feature>
<dbReference type="Pfam" id="PF02518">
    <property type="entry name" value="HATPase_c"/>
    <property type="match status" value="1"/>
</dbReference>
<dbReference type="PANTHER" id="PTHR24421">
    <property type="entry name" value="NITRATE/NITRITE SENSOR PROTEIN NARX-RELATED"/>
    <property type="match status" value="1"/>
</dbReference>
<keyword evidence="2 6" id="KW-0418">Kinase</keyword>
<evidence type="ECO:0000256" key="4">
    <source>
        <dbReference type="SAM" id="Phobius"/>
    </source>
</evidence>
<evidence type="ECO:0000256" key="3">
    <source>
        <dbReference type="ARBA" id="ARBA00023012"/>
    </source>
</evidence>
<dbReference type="Gene3D" id="3.30.565.10">
    <property type="entry name" value="Histidine kinase-like ATPase, C-terminal domain"/>
    <property type="match status" value="1"/>
</dbReference>
<name>A0A3N2BG01_9MICO</name>
<evidence type="ECO:0000256" key="2">
    <source>
        <dbReference type="ARBA" id="ARBA00022777"/>
    </source>
</evidence>
<feature type="transmembrane region" description="Helical" evidence="4">
    <location>
        <begin position="162"/>
        <end position="180"/>
    </location>
</feature>
<keyword evidence="1" id="KW-0808">Transferase</keyword>
<dbReference type="AlphaFoldDB" id="A0A3N2BG01"/>
<feature type="transmembrane region" description="Helical" evidence="4">
    <location>
        <begin position="452"/>
        <end position="473"/>
    </location>
</feature>
<keyword evidence="4" id="KW-1133">Transmembrane helix</keyword>
<dbReference type="EMBL" id="RKHK01000001">
    <property type="protein sequence ID" value="ROR74177.1"/>
    <property type="molecule type" value="Genomic_DNA"/>
</dbReference>
<evidence type="ECO:0000313" key="6">
    <source>
        <dbReference type="EMBL" id="ROR74177.1"/>
    </source>
</evidence>
<dbReference type="InterPro" id="IPR003594">
    <property type="entry name" value="HATPase_dom"/>
</dbReference>
<feature type="transmembrane region" description="Helical" evidence="4">
    <location>
        <begin position="480"/>
        <end position="500"/>
    </location>
</feature>
<dbReference type="InterPro" id="IPR036890">
    <property type="entry name" value="HATPase_C_sf"/>
</dbReference>
<feature type="transmembrane region" description="Helical" evidence="4">
    <location>
        <begin position="131"/>
        <end position="150"/>
    </location>
</feature>
<feature type="transmembrane region" description="Helical" evidence="4">
    <location>
        <begin position="558"/>
        <end position="580"/>
    </location>
</feature>
<keyword evidence="7" id="KW-1185">Reference proteome</keyword>
<feature type="transmembrane region" description="Helical" evidence="4">
    <location>
        <begin position="78"/>
        <end position="98"/>
    </location>
</feature>
<gene>
    <name evidence="6" type="ORF">EDD31_2577</name>
</gene>